<dbReference type="SUPFAM" id="SSF56935">
    <property type="entry name" value="Porins"/>
    <property type="match status" value="1"/>
</dbReference>
<dbReference type="EMBL" id="NWBU01000004">
    <property type="protein sequence ID" value="PTQ13390.1"/>
    <property type="molecule type" value="Genomic_DNA"/>
</dbReference>
<protein>
    <recommendedName>
        <fullName evidence="2">Porin domain-containing protein</fullName>
    </recommendedName>
</protein>
<keyword evidence="4" id="KW-1185">Reference proteome</keyword>
<evidence type="ECO:0000259" key="2">
    <source>
        <dbReference type="Pfam" id="PF13609"/>
    </source>
</evidence>
<dbReference type="GO" id="GO:0016020">
    <property type="term" value="C:membrane"/>
    <property type="evidence" value="ECO:0007669"/>
    <property type="project" value="InterPro"/>
</dbReference>
<keyword evidence="1" id="KW-0732">Signal</keyword>
<reference evidence="3 4" key="1">
    <citation type="submission" date="2017-09" db="EMBL/GenBank/DDBJ databases">
        <title>Sphingomonas panjinensis sp.nov., isolated from oil-contaminated soil.</title>
        <authorList>
            <person name="Wang L."/>
            <person name="Chen L."/>
        </authorList>
    </citation>
    <scope>NUCLEOTIDE SEQUENCE [LARGE SCALE GENOMIC DNA]</scope>
    <source>
        <strain evidence="3 4">FW-11</strain>
    </source>
</reference>
<dbReference type="Pfam" id="PF13609">
    <property type="entry name" value="Porin_4"/>
    <property type="match status" value="1"/>
</dbReference>
<comment type="caution">
    <text evidence="3">The sequence shown here is derived from an EMBL/GenBank/DDBJ whole genome shotgun (WGS) entry which is preliminary data.</text>
</comment>
<feature type="domain" description="Porin" evidence="2">
    <location>
        <begin position="84"/>
        <end position="205"/>
    </location>
</feature>
<feature type="signal peptide" evidence="1">
    <location>
        <begin position="1"/>
        <end position="20"/>
    </location>
</feature>
<evidence type="ECO:0000313" key="4">
    <source>
        <dbReference type="Proteomes" id="UP000244162"/>
    </source>
</evidence>
<name>A0A2T5G2N2_9SPHN</name>
<evidence type="ECO:0000313" key="3">
    <source>
        <dbReference type="EMBL" id="PTQ13390.1"/>
    </source>
</evidence>
<dbReference type="GO" id="GO:0015288">
    <property type="term" value="F:porin activity"/>
    <property type="evidence" value="ECO:0007669"/>
    <property type="project" value="InterPro"/>
</dbReference>
<sequence length="231" mass="24639">MGWMGALAALSLLAFAPVTATTTKPIRKARPESQILPLAEFGAFTPSAADPRRASALSRGGLLSGTSGAFRFTPSGNLGSRRAVTVAVRARTNARAEAARTASITPGIMPSAYNLGVSVGWKRFALSGDIAKVDGGLFPENRESADIGLAYLGKKWSTRLEIGADRTTGDRPRLIGDDESYSLGLGGSYSLTRNIDVTGGVRYRLQRDRLEPVVDNRRDSQAVYIGTAFRF</sequence>
<evidence type="ECO:0000256" key="1">
    <source>
        <dbReference type="SAM" id="SignalP"/>
    </source>
</evidence>
<dbReference type="AlphaFoldDB" id="A0A2T5G2N2"/>
<feature type="chain" id="PRO_5015778665" description="Porin domain-containing protein" evidence="1">
    <location>
        <begin position="21"/>
        <end position="231"/>
    </location>
</feature>
<gene>
    <name evidence="3" type="ORF">CLG96_04650</name>
</gene>
<organism evidence="3 4">
    <name type="scientific">Sphingomonas oleivorans</name>
    <dbReference type="NCBI Taxonomy" id="1735121"/>
    <lineage>
        <taxon>Bacteria</taxon>
        <taxon>Pseudomonadati</taxon>
        <taxon>Pseudomonadota</taxon>
        <taxon>Alphaproteobacteria</taxon>
        <taxon>Sphingomonadales</taxon>
        <taxon>Sphingomonadaceae</taxon>
        <taxon>Sphingomonas</taxon>
    </lineage>
</organism>
<accession>A0A2T5G2N2</accession>
<proteinExistence type="predicted"/>
<dbReference type="Proteomes" id="UP000244162">
    <property type="component" value="Unassembled WGS sequence"/>
</dbReference>
<dbReference type="InterPro" id="IPR033900">
    <property type="entry name" value="Gram_neg_porin_domain"/>
</dbReference>